<dbReference type="EMBL" id="CP163431">
    <property type="protein sequence ID" value="XDQ07220.1"/>
    <property type="molecule type" value="Genomic_DNA"/>
</dbReference>
<dbReference type="PANTHER" id="PTHR36510">
    <property type="entry name" value="GLUTAMATE--CYSTEINE LIGASE 2-RELATED"/>
    <property type="match status" value="1"/>
</dbReference>
<dbReference type="GO" id="GO:0005524">
    <property type="term" value="F:ATP binding"/>
    <property type="evidence" value="ECO:0007669"/>
    <property type="project" value="UniProtKB-KW"/>
</dbReference>
<evidence type="ECO:0000256" key="1">
    <source>
        <dbReference type="ARBA" id="ARBA00022598"/>
    </source>
</evidence>
<keyword evidence="2 5" id="KW-0547">Nucleotide-binding</keyword>
<dbReference type="InterPro" id="IPR050141">
    <property type="entry name" value="GCL_type2/YbdK_subfam"/>
</dbReference>
<organism evidence="6">
    <name type="scientific">Streptomyces sp. R08</name>
    <dbReference type="NCBI Taxonomy" id="3238624"/>
    <lineage>
        <taxon>Bacteria</taxon>
        <taxon>Bacillati</taxon>
        <taxon>Actinomycetota</taxon>
        <taxon>Actinomycetes</taxon>
        <taxon>Kitasatosporales</taxon>
        <taxon>Streptomycetaceae</taxon>
        <taxon>Streptomyces</taxon>
    </lineage>
</organism>
<dbReference type="EC" id="6.3.2.2" evidence="5"/>
<sequence length="376" mass="39694">MTTGVTLGVEEEFLLLDRATGLPTPRIGEVRAAAGQEPGVRREDIDTELLQAQLEVATPVCSDLDEVAGHLTRFRRAVGSAAHRANCLLAATGGAPRAGTPLVPVTAKERYRTMRSEAARLVDEQLICGMHIHVAVPDRQAGAAALGRLRPWLPVLVALGANSPFWEGRDTGFASWRTVVFGRWPISGSPPFFTGAAHYEELVASLLATGVVSDRGQLYWHARLSDDYPTLEVRAPDVQLDVESAVTLAGLTRALVVTALREEGRDLLALNPSPEILQAAGWHAARRGLSADLVDPRTATSAPAAAVVGALLDHLTPALEELGDVDRVTSGVQRLLDQGTGAARQRAALAKGGTEALLDLIAPQPAQPATAVSTGS</sequence>
<dbReference type="HAMAP" id="MF_01609">
    <property type="entry name" value="Glu_cys_ligase_2"/>
    <property type="match status" value="1"/>
</dbReference>
<protein>
    <recommendedName>
        <fullName evidence="5">Putative glutamate--cysteine ligase 2</fullName>
        <ecNumber evidence="5">6.3.2.2</ecNumber>
    </recommendedName>
    <alternativeName>
        <fullName evidence="5">Gamma-glutamylcysteine synthetase 2</fullName>
        <shortName evidence="5">GCS 2</shortName>
        <shortName evidence="5">Gamma-GCS 2</shortName>
    </alternativeName>
</protein>
<dbReference type="AlphaFoldDB" id="A0AB39MN55"/>
<dbReference type="InterPro" id="IPR006336">
    <property type="entry name" value="GCS2"/>
</dbReference>
<evidence type="ECO:0000256" key="4">
    <source>
        <dbReference type="ARBA" id="ARBA00048819"/>
    </source>
</evidence>
<dbReference type="SUPFAM" id="SSF55931">
    <property type="entry name" value="Glutamine synthetase/guanido kinase"/>
    <property type="match status" value="1"/>
</dbReference>
<dbReference type="GO" id="GO:0004357">
    <property type="term" value="F:glutamate-cysteine ligase activity"/>
    <property type="evidence" value="ECO:0007669"/>
    <property type="project" value="UniProtKB-EC"/>
</dbReference>
<dbReference type="Gene3D" id="3.30.590.20">
    <property type="match status" value="1"/>
</dbReference>
<evidence type="ECO:0000313" key="6">
    <source>
        <dbReference type="EMBL" id="XDQ07220.1"/>
    </source>
</evidence>
<dbReference type="NCBIfam" id="NF010041">
    <property type="entry name" value="PRK13517.1-1"/>
    <property type="match status" value="1"/>
</dbReference>
<dbReference type="InterPro" id="IPR014746">
    <property type="entry name" value="Gln_synth/guanido_kin_cat_dom"/>
</dbReference>
<keyword evidence="3 5" id="KW-0067">ATP-binding</keyword>
<evidence type="ECO:0000256" key="5">
    <source>
        <dbReference type="HAMAP-Rule" id="MF_01609"/>
    </source>
</evidence>
<dbReference type="Pfam" id="PF04107">
    <property type="entry name" value="GCS2"/>
    <property type="match status" value="1"/>
</dbReference>
<keyword evidence="1 5" id="KW-0436">Ligase</keyword>
<dbReference type="NCBIfam" id="TIGR02050">
    <property type="entry name" value="gshA_cyan_rel"/>
    <property type="match status" value="1"/>
</dbReference>
<dbReference type="GO" id="GO:0042398">
    <property type="term" value="P:modified amino acid biosynthetic process"/>
    <property type="evidence" value="ECO:0007669"/>
    <property type="project" value="InterPro"/>
</dbReference>
<evidence type="ECO:0000256" key="3">
    <source>
        <dbReference type="ARBA" id="ARBA00022840"/>
    </source>
</evidence>
<name>A0AB39MN55_9ACTN</name>
<comment type="catalytic activity">
    <reaction evidence="4 5">
        <text>L-cysteine + L-glutamate + ATP = gamma-L-glutamyl-L-cysteine + ADP + phosphate + H(+)</text>
        <dbReference type="Rhea" id="RHEA:13285"/>
        <dbReference type="ChEBI" id="CHEBI:15378"/>
        <dbReference type="ChEBI" id="CHEBI:29985"/>
        <dbReference type="ChEBI" id="CHEBI:30616"/>
        <dbReference type="ChEBI" id="CHEBI:35235"/>
        <dbReference type="ChEBI" id="CHEBI:43474"/>
        <dbReference type="ChEBI" id="CHEBI:58173"/>
        <dbReference type="ChEBI" id="CHEBI:456216"/>
        <dbReference type="EC" id="6.3.2.2"/>
    </reaction>
</comment>
<accession>A0AB39MN55</accession>
<evidence type="ECO:0000256" key="2">
    <source>
        <dbReference type="ARBA" id="ARBA00022741"/>
    </source>
</evidence>
<dbReference type="InterPro" id="IPR011793">
    <property type="entry name" value="YbdK"/>
</dbReference>
<comment type="similarity">
    <text evidence="5">Belongs to the glutamate--cysteine ligase type 2 family. YbdK subfamily.</text>
</comment>
<proteinExistence type="inferred from homology"/>
<dbReference type="RefSeq" id="WP_369192020.1">
    <property type="nucleotide sequence ID" value="NZ_CP163431.1"/>
</dbReference>
<comment type="function">
    <text evidence="5">ATP-dependent carboxylate-amine ligase which exhibits weak glutamate--cysteine ligase activity.</text>
</comment>
<dbReference type="PANTHER" id="PTHR36510:SF1">
    <property type="entry name" value="GLUTAMATE--CYSTEINE LIGASE 2-RELATED"/>
    <property type="match status" value="1"/>
</dbReference>
<gene>
    <name evidence="6" type="ORF">AB5J58_46645</name>
</gene>
<reference evidence="6" key="1">
    <citation type="submission" date="2024-07" db="EMBL/GenBank/DDBJ databases">
        <authorList>
            <person name="Yu S.T."/>
        </authorList>
    </citation>
    <scope>NUCLEOTIDE SEQUENCE</scope>
    <source>
        <strain evidence="6">R08</strain>
    </source>
</reference>